<accession>A0ABC8J5Z0</accession>
<dbReference type="InterPro" id="IPR001810">
    <property type="entry name" value="F-box_dom"/>
</dbReference>
<evidence type="ECO:0000313" key="3">
    <source>
        <dbReference type="Proteomes" id="UP001642260"/>
    </source>
</evidence>
<sequence>MDVFDGLPDAIIVDILNKVGDVRTLLRCSSLSKRFNSLVPQSESLSLRLDQFVTTESQPGSPVSNSFQSSLYKSFQGCISRFSKPAKPITIKNLSPDIPSKILSKFARVKKLEVVLPGGDASLEKAAAVKWKAGYGKTLETCTVLAFRSASTVCSPSPAYSENESDAEFVNGLKTRVEWTISALIAASTRHFLMSQVVKEHEEMESLVIHDKEGEGTVVMGTEGLREFRKSEAAREGVDERVEKNRSVVPSVRMSMRHAPSLKLKSGICLESATLVIVRPSEGYSDIGDDELATEAFAGNCMYGEAVVALLKCKKNALEMNSF</sequence>
<keyword evidence="3" id="KW-1185">Reference proteome</keyword>
<reference evidence="2 3" key="1">
    <citation type="submission" date="2022-03" db="EMBL/GenBank/DDBJ databases">
        <authorList>
            <person name="Macdonald S."/>
            <person name="Ahmed S."/>
            <person name="Newling K."/>
        </authorList>
    </citation>
    <scope>NUCLEOTIDE SEQUENCE [LARGE SCALE GENOMIC DNA]</scope>
</reference>
<feature type="domain" description="F-box" evidence="1">
    <location>
        <begin position="5"/>
        <end position="39"/>
    </location>
</feature>
<organism evidence="2 3">
    <name type="scientific">Eruca vesicaria subsp. sativa</name>
    <name type="common">Garden rocket</name>
    <name type="synonym">Eruca sativa</name>
    <dbReference type="NCBI Taxonomy" id="29727"/>
    <lineage>
        <taxon>Eukaryota</taxon>
        <taxon>Viridiplantae</taxon>
        <taxon>Streptophyta</taxon>
        <taxon>Embryophyta</taxon>
        <taxon>Tracheophyta</taxon>
        <taxon>Spermatophyta</taxon>
        <taxon>Magnoliopsida</taxon>
        <taxon>eudicotyledons</taxon>
        <taxon>Gunneridae</taxon>
        <taxon>Pentapetalae</taxon>
        <taxon>rosids</taxon>
        <taxon>malvids</taxon>
        <taxon>Brassicales</taxon>
        <taxon>Brassicaceae</taxon>
        <taxon>Brassiceae</taxon>
        <taxon>Eruca</taxon>
    </lineage>
</organism>
<dbReference type="SUPFAM" id="SSF81383">
    <property type="entry name" value="F-box domain"/>
    <property type="match status" value="1"/>
</dbReference>
<dbReference type="Pfam" id="PF00646">
    <property type="entry name" value="F-box"/>
    <property type="match status" value="1"/>
</dbReference>
<dbReference type="PANTHER" id="PTHR31215">
    <property type="entry name" value="OS05G0510400 PROTEIN-RELATED"/>
    <property type="match status" value="1"/>
</dbReference>
<dbReference type="EMBL" id="CAKOAT010066266">
    <property type="protein sequence ID" value="CAH8306816.1"/>
    <property type="molecule type" value="Genomic_DNA"/>
</dbReference>
<dbReference type="Proteomes" id="UP001642260">
    <property type="component" value="Unassembled WGS sequence"/>
</dbReference>
<dbReference type="InterPro" id="IPR044809">
    <property type="entry name" value="AUF1-like"/>
</dbReference>
<protein>
    <recommendedName>
        <fullName evidence="1">F-box domain-containing protein</fullName>
    </recommendedName>
</protein>
<name>A0ABC8J5Z0_ERUVS</name>
<dbReference type="AlphaFoldDB" id="A0ABC8J5Z0"/>
<gene>
    <name evidence="2" type="ORF">ERUC_LOCUS4758</name>
</gene>
<comment type="caution">
    <text evidence="2">The sequence shown here is derived from an EMBL/GenBank/DDBJ whole genome shotgun (WGS) entry which is preliminary data.</text>
</comment>
<evidence type="ECO:0000259" key="1">
    <source>
        <dbReference type="Pfam" id="PF00646"/>
    </source>
</evidence>
<evidence type="ECO:0000313" key="2">
    <source>
        <dbReference type="EMBL" id="CAH8306816.1"/>
    </source>
</evidence>
<proteinExistence type="predicted"/>
<dbReference type="InterPro" id="IPR036047">
    <property type="entry name" value="F-box-like_dom_sf"/>
</dbReference>